<keyword evidence="1" id="KW-0472">Membrane</keyword>
<dbReference type="RefSeq" id="WP_013058132.1">
    <property type="nucleotide sequence ID" value="NZ_CP041519.1"/>
</dbReference>
<protein>
    <submittedName>
        <fullName evidence="2">Uncharacterized protein</fullName>
    </submittedName>
</protein>
<evidence type="ECO:0000313" key="3">
    <source>
        <dbReference type="Proteomes" id="UP000543174"/>
    </source>
</evidence>
<keyword evidence="1" id="KW-1133">Transmembrane helix</keyword>
<dbReference type="Proteomes" id="UP000543174">
    <property type="component" value="Unassembled WGS sequence"/>
</dbReference>
<sequence>MTKRYKHLLIPFAIGFLSFVCFMMYSKAAGNTSLQLNQALFISIGIGIGAIPVSFFIEYQKNKGNKKFHS</sequence>
<name>A0A7W3N6A8_PRIAR</name>
<proteinExistence type="predicted"/>
<dbReference type="EMBL" id="JACJHT010000001">
    <property type="protein sequence ID" value="MBA9037199.1"/>
    <property type="molecule type" value="Genomic_DNA"/>
</dbReference>
<evidence type="ECO:0000313" key="2">
    <source>
        <dbReference type="EMBL" id="MBA9037199.1"/>
    </source>
</evidence>
<reference evidence="2" key="1">
    <citation type="submission" date="2020-08" db="EMBL/GenBank/DDBJ databases">
        <title>Functional genomics of gut bacteria from endangered species of beetles.</title>
        <authorList>
            <person name="Carlos-Shanley C."/>
        </authorList>
    </citation>
    <scope>NUCLEOTIDE SEQUENCE [LARGE SCALE GENOMIC DNA]</scope>
    <source>
        <strain evidence="2">S00060</strain>
    </source>
</reference>
<evidence type="ECO:0000256" key="1">
    <source>
        <dbReference type="SAM" id="Phobius"/>
    </source>
</evidence>
<feature type="transmembrane region" description="Helical" evidence="1">
    <location>
        <begin position="38"/>
        <end position="57"/>
    </location>
</feature>
<keyword evidence="3" id="KW-1185">Reference proteome</keyword>
<comment type="caution">
    <text evidence="2">The sequence shown here is derived from an EMBL/GenBank/DDBJ whole genome shotgun (WGS) entry which is preliminary data.</text>
</comment>
<dbReference type="AlphaFoldDB" id="A0A7W3N6A8"/>
<gene>
    <name evidence="2" type="ORF">HNP21_000288</name>
</gene>
<feature type="transmembrane region" description="Helical" evidence="1">
    <location>
        <begin position="7"/>
        <end position="26"/>
    </location>
</feature>
<organism evidence="2 3">
    <name type="scientific">Priestia aryabhattai</name>
    <name type="common">Bacillus aryabhattai</name>
    <dbReference type="NCBI Taxonomy" id="412384"/>
    <lineage>
        <taxon>Bacteria</taxon>
        <taxon>Bacillati</taxon>
        <taxon>Bacillota</taxon>
        <taxon>Bacilli</taxon>
        <taxon>Bacillales</taxon>
        <taxon>Bacillaceae</taxon>
        <taxon>Priestia</taxon>
    </lineage>
</organism>
<keyword evidence="1" id="KW-0812">Transmembrane</keyword>
<accession>A0A7W3N6A8</accession>